<dbReference type="Proteomes" id="UP000472320">
    <property type="component" value="Unassembled WGS sequence"/>
</dbReference>
<dbReference type="SUPFAM" id="SSF88713">
    <property type="entry name" value="Glycoside hydrolase/deacetylase"/>
    <property type="match status" value="1"/>
</dbReference>
<dbReference type="GO" id="GO:0005576">
    <property type="term" value="C:extracellular region"/>
    <property type="evidence" value="ECO:0007669"/>
    <property type="project" value="UniProtKB-SubCell"/>
</dbReference>
<evidence type="ECO:0000256" key="2">
    <source>
        <dbReference type="ARBA" id="ARBA00022729"/>
    </source>
</evidence>
<feature type="domain" description="NodB homology" evidence="3">
    <location>
        <begin position="83"/>
        <end position="330"/>
    </location>
</feature>
<dbReference type="PANTHER" id="PTHR34216:SF3">
    <property type="entry name" value="POLY-BETA-1,6-N-ACETYL-D-GLUCOSAMINE N-DEACETYLASE"/>
    <property type="match status" value="1"/>
</dbReference>
<proteinExistence type="predicted"/>
<keyword evidence="5" id="KW-1185">Reference proteome</keyword>
<name>A0A6L6QQ97_9BURK</name>
<evidence type="ECO:0000313" key="4">
    <source>
        <dbReference type="EMBL" id="MTW14077.1"/>
    </source>
</evidence>
<dbReference type="Gene3D" id="3.20.20.370">
    <property type="entry name" value="Glycoside hydrolase/deacetylase"/>
    <property type="match status" value="1"/>
</dbReference>
<dbReference type="AlphaFoldDB" id="A0A6L6QQ97"/>
<gene>
    <name evidence="4" type="ORF">GM658_26020</name>
</gene>
<keyword evidence="2" id="KW-0732">Signal</keyword>
<dbReference type="GO" id="GO:0016810">
    <property type="term" value="F:hydrolase activity, acting on carbon-nitrogen (but not peptide) bonds"/>
    <property type="evidence" value="ECO:0007669"/>
    <property type="project" value="InterPro"/>
</dbReference>
<dbReference type="Pfam" id="PF01522">
    <property type="entry name" value="Polysacc_deac_1"/>
    <property type="match status" value="1"/>
</dbReference>
<sequence length="330" mass="36465">MRWLDVLAGPLERRLLDWLSPGGAHGLSILIYHRVLPQPDPLFPGEVDRMEFDKQLALLKSRFTVLPLLEAVRLARAGRLPPRAACITFDDGYADNAEVALPLLQQHGLHATFFIATGFLNGGRMWNDSVIETVRMAPAGMLDARHLGLGSHPVNTLEERRAAIGALIGQLKYLPMAERQQQVDQLAQLAGGPLPDRLMMDDEQVRQLHRAGMGIGGHTLNHPILARLPAEEARAEIAAGKASLEHMIGAPVTLFAYPNGKPGTDYQAEHVEIVRELGFEAAVSTAWGASRTPDFFQLPRFTPWDRQRRKFLLRLMRNLSTPAEIVGAGQ</sequence>
<reference evidence="4 5" key="1">
    <citation type="submission" date="2019-11" db="EMBL/GenBank/DDBJ databases">
        <title>Type strains purchased from KCTC, JCM and DSMZ.</title>
        <authorList>
            <person name="Lu H."/>
        </authorList>
    </citation>
    <scope>NUCLEOTIDE SEQUENCE [LARGE SCALE GENOMIC DNA]</scope>
    <source>
        <strain evidence="4 5">JCM 31587</strain>
    </source>
</reference>
<dbReference type="InterPro" id="IPR011330">
    <property type="entry name" value="Glyco_hydro/deAcase_b/a-brl"/>
</dbReference>
<protein>
    <submittedName>
        <fullName evidence="4">Polysaccharide deacetylase family protein</fullName>
    </submittedName>
</protein>
<dbReference type="RefSeq" id="WP_155456984.1">
    <property type="nucleotide sequence ID" value="NZ_WNKX01000033.1"/>
</dbReference>
<dbReference type="PANTHER" id="PTHR34216">
    <property type="match status" value="1"/>
</dbReference>
<dbReference type="InterPro" id="IPR051398">
    <property type="entry name" value="Polysacch_Deacetylase"/>
</dbReference>
<dbReference type="InterPro" id="IPR002509">
    <property type="entry name" value="NODB_dom"/>
</dbReference>
<dbReference type="EMBL" id="WNKX01000033">
    <property type="protein sequence ID" value="MTW14077.1"/>
    <property type="molecule type" value="Genomic_DNA"/>
</dbReference>
<dbReference type="CDD" id="cd10918">
    <property type="entry name" value="CE4_NodB_like_5s_6s"/>
    <property type="match status" value="1"/>
</dbReference>
<dbReference type="GO" id="GO:0005975">
    <property type="term" value="P:carbohydrate metabolic process"/>
    <property type="evidence" value="ECO:0007669"/>
    <property type="project" value="InterPro"/>
</dbReference>
<dbReference type="PROSITE" id="PS51677">
    <property type="entry name" value="NODB"/>
    <property type="match status" value="1"/>
</dbReference>
<evidence type="ECO:0000259" key="3">
    <source>
        <dbReference type="PROSITE" id="PS51677"/>
    </source>
</evidence>
<comment type="subcellular location">
    <subcellularLocation>
        <location evidence="1">Secreted</location>
    </subcellularLocation>
</comment>
<evidence type="ECO:0000256" key="1">
    <source>
        <dbReference type="ARBA" id="ARBA00004613"/>
    </source>
</evidence>
<evidence type="ECO:0000313" key="5">
    <source>
        <dbReference type="Proteomes" id="UP000472320"/>
    </source>
</evidence>
<organism evidence="4 5">
    <name type="scientific">Massilia eburnea</name>
    <dbReference type="NCBI Taxonomy" id="1776165"/>
    <lineage>
        <taxon>Bacteria</taxon>
        <taxon>Pseudomonadati</taxon>
        <taxon>Pseudomonadota</taxon>
        <taxon>Betaproteobacteria</taxon>
        <taxon>Burkholderiales</taxon>
        <taxon>Oxalobacteraceae</taxon>
        <taxon>Telluria group</taxon>
        <taxon>Massilia</taxon>
    </lineage>
</organism>
<accession>A0A6L6QQ97</accession>
<comment type="caution">
    <text evidence="4">The sequence shown here is derived from an EMBL/GenBank/DDBJ whole genome shotgun (WGS) entry which is preliminary data.</text>
</comment>
<dbReference type="OrthoDB" id="9814639at2"/>